<dbReference type="InterPro" id="IPR022642">
    <property type="entry name" value="CheR_C"/>
</dbReference>
<dbReference type="Pfam" id="PF01739">
    <property type="entry name" value="CheR"/>
    <property type="match status" value="1"/>
</dbReference>
<protein>
    <submittedName>
        <fullName evidence="5">Chemotaxis protein methyltransferase CheR</fullName>
        <ecNumber evidence="5">2.1.1.80</ecNumber>
    </submittedName>
</protein>
<dbReference type="Gene3D" id="3.40.50.150">
    <property type="entry name" value="Vaccinia Virus protein VP39"/>
    <property type="match status" value="1"/>
</dbReference>
<evidence type="ECO:0000256" key="1">
    <source>
        <dbReference type="ARBA" id="ARBA00022603"/>
    </source>
</evidence>
<name>A0A3B0YBV5_9ZZZZ</name>
<dbReference type="InterPro" id="IPR029063">
    <property type="entry name" value="SAM-dependent_MTases_sf"/>
</dbReference>
<keyword evidence="2 5" id="KW-0808">Transferase</keyword>
<dbReference type="PROSITE" id="PS50123">
    <property type="entry name" value="CHER"/>
    <property type="match status" value="1"/>
</dbReference>
<dbReference type="PANTHER" id="PTHR24422:SF19">
    <property type="entry name" value="CHEMOTAXIS PROTEIN METHYLTRANSFERASE"/>
    <property type="match status" value="1"/>
</dbReference>
<dbReference type="PRINTS" id="PR00996">
    <property type="entry name" value="CHERMTFRASE"/>
</dbReference>
<feature type="domain" description="CheR-type methyltransferase" evidence="4">
    <location>
        <begin position="1"/>
        <end position="235"/>
    </location>
</feature>
<gene>
    <name evidence="5" type="ORF">MNBD_GAMMA14-2064</name>
</gene>
<dbReference type="SUPFAM" id="SSF53335">
    <property type="entry name" value="S-adenosyl-L-methionine-dependent methyltransferases"/>
    <property type="match status" value="1"/>
</dbReference>
<dbReference type="GO" id="GO:0032259">
    <property type="term" value="P:methylation"/>
    <property type="evidence" value="ECO:0007669"/>
    <property type="project" value="UniProtKB-KW"/>
</dbReference>
<keyword evidence="3" id="KW-0949">S-adenosyl-L-methionine</keyword>
<dbReference type="PANTHER" id="PTHR24422">
    <property type="entry name" value="CHEMOTAXIS PROTEIN METHYLTRANSFERASE"/>
    <property type="match status" value="1"/>
</dbReference>
<reference evidence="5" key="1">
    <citation type="submission" date="2018-06" db="EMBL/GenBank/DDBJ databases">
        <authorList>
            <person name="Zhirakovskaya E."/>
        </authorList>
    </citation>
    <scope>NUCLEOTIDE SEQUENCE</scope>
</reference>
<evidence type="ECO:0000259" key="4">
    <source>
        <dbReference type="PROSITE" id="PS50123"/>
    </source>
</evidence>
<organism evidence="5">
    <name type="scientific">hydrothermal vent metagenome</name>
    <dbReference type="NCBI Taxonomy" id="652676"/>
    <lineage>
        <taxon>unclassified sequences</taxon>
        <taxon>metagenomes</taxon>
        <taxon>ecological metagenomes</taxon>
    </lineage>
</organism>
<evidence type="ECO:0000256" key="2">
    <source>
        <dbReference type="ARBA" id="ARBA00022679"/>
    </source>
</evidence>
<dbReference type="AlphaFoldDB" id="A0A3B0YBV5"/>
<accession>A0A3B0YBV5</accession>
<sequence length="235" mass="27361">MRKTGCEDLGEYYRLLSSPVQQAREWSLLVDQLTVHETCFFRHASSMRLVEEEVLPVAMRRSEAFHAWSVACSTGEEAYSLAMLIDGYRSGLESRVQYSVTGTDISLPSLRQAREGRYPERRLKDVPDNYRERYCTPITQGRFGMADHLRKRVCFAQLNLRDVTRAPMIDMDLVFCQNLLIYYDRERRLEIVNSLSDFLSPGGVLVLGPGELLNWQHPYMEKVRYQDTLAYRRTD</sequence>
<evidence type="ECO:0000313" key="5">
    <source>
        <dbReference type="EMBL" id="VAW78348.1"/>
    </source>
</evidence>
<dbReference type="EMBL" id="UOFM01000259">
    <property type="protein sequence ID" value="VAW78348.1"/>
    <property type="molecule type" value="Genomic_DNA"/>
</dbReference>
<proteinExistence type="predicted"/>
<keyword evidence="1 5" id="KW-0489">Methyltransferase</keyword>
<dbReference type="SMART" id="SM00138">
    <property type="entry name" value="MeTrc"/>
    <property type="match status" value="1"/>
</dbReference>
<dbReference type="GO" id="GO:0008983">
    <property type="term" value="F:protein-glutamate O-methyltransferase activity"/>
    <property type="evidence" value="ECO:0007669"/>
    <property type="project" value="UniProtKB-EC"/>
</dbReference>
<dbReference type="InterPro" id="IPR000780">
    <property type="entry name" value="CheR_MeTrfase"/>
</dbReference>
<dbReference type="EC" id="2.1.1.80" evidence="5"/>
<dbReference type="InterPro" id="IPR050903">
    <property type="entry name" value="Bact_Chemotaxis_MeTrfase"/>
</dbReference>
<evidence type="ECO:0000256" key="3">
    <source>
        <dbReference type="ARBA" id="ARBA00022691"/>
    </source>
</evidence>